<protein>
    <recommendedName>
        <fullName evidence="3">Transmembrane protein</fullName>
    </recommendedName>
</protein>
<reference evidence="1 2" key="1">
    <citation type="journal article" date="2014" name="Genome Announc.">
        <title>Draft Genome Sequence of Moraxella bovoculi Strain 237T (ATCC BAA-1259T) Isolated from a Calf with Infectious Bovine Keratoconjunctivitis.</title>
        <authorList>
            <person name="Calcutt M.J."/>
            <person name="Foecking M.F."/>
            <person name="Martin N.T."/>
            <person name="Mhlanga-Mutangadura T."/>
            <person name="Reilly T.J."/>
        </authorList>
    </citation>
    <scope>NUCLEOTIDE SEQUENCE [LARGE SCALE GENOMIC DNA]</scope>
    <source>
        <strain evidence="1 2">237</strain>
    </source>
</reference>
<evidence type="ECO:0000313" key="2">
    <source>
        <dbReference type="Proteomes" id="UP000035860"/>
    </source>
</evidence>
<evidence type="ECO:0008006" key="3">
    <source>
        <dbReference type="Google" id="ProtNLM"/>
    </source>
</evidence>
<dbReference type="RefSeq" id="WP_036361823.1">
    <property type="nucleotide sequence ID" value="NZ_AOMT01000004.1"/>
</dbReference>
<sequence>MSDFIPAFKNIDLSAPWLMPYLGIHQVFNQDLPTGELADWLNSYFKDHAIKPTLHNSNNPLTFVNQDDLPHGTAYEAHIHATANIPTRNNLHDWFGACVWSAFPKSKSVLNHVHIREMAKGANEHNGRNRVRDAITVFDENGAILMVKDRDIGKALQNFDWQNALVKPRNQWHNPALPSADDAAQIFIFGHALLEQLIYPRKPLCSHTLILSVDDEFFELGLADRLAYVDEVLASRLDQWLVDGATPRDLSPLPILGVPYFWDNEDASFYDDANVFRSGRRA</sequence>
<organism evidence="1 2">
    <name type="scientific">Moraxella bovoculi 237</name>
    <dbReference type="NCBI Taxonomy" id="743974"/>
    <lineage>
        <taxon>Bacteria</taxon>
        <taxon>Pseudomonadati</taxon>
        <taxon>Pseudomonadota</taxon>
        <taxon>Gammaproteobacteria</taxon>
        <taxon>Moraxellales</taxon>
        <taxon>Moraxellaceae</taxon>
        <taxon>Moraxella</taxon>
    </lineage>
</organism>
<evidence type="ECO:0000313" key="1">
    <source>
        <dbReference type="EMBL" id="KDN26086.1"/>
    </source>
</evidence>
<dbReference type="eggNOG" id="ENOG502ZBX5">
    <property type="taxonomic scope" value="Bacteria"/>
</dbReference>
<keyword evidence="2" id="KW-1185">Reference proteome</keyword>
<dbReference type="AlphaFoldDB" id="A0A066UF96"/>
<dbReference type="InterPro" id="IPR021390">
    <property type="entry name" value="DUF3025"/>
</dbReference>
<dbReference type="EMBL" id="AOMT01000004">
    <property type="protein sequence ID" value="KDN26086.1"/>
    <property type="molecule type" value="Genomic_DNA"/>
</dbReference>
<dbReference type="OrthoDB" id="5292474at2"/>
<accession>A0A066UF96</accession>
<proteinExistence type="predicted"/>
<dbReference type="Proteomes" id="UP000035860">
    <property type="component" value="Unassembled WGS sequence"/>
</dbReference>
<comment type="caution">
    <text evidence="1">The sequence shown here is derived from an EMBL/GenBank/DDBJ whole genome shotgun (WGS) entry which is preliminary data.</text>
</comment>
<dbReference type="Pfam" id="PF11227">
    <property type="entry name" value="DUF3025"/>
    <property type="match status" value="1"/>
</dbReference>
<gene>
    <name evidence="1" type="ORF">MBO_00260</name>
</gene>
<name>A0A066UF96_9GAMM</name>